<organism evidence="2 3">
    <name type="scientific">Candidatus Gottesmanbacteria bacterium RIFCSPLOWO2_01_FULL_39_12b</name>
    <dbReference type="NCBI Taxonomy" id="1798388"/>
    <lineage>
        <taxon>Bacteria</taxon>
        <taxon>Candidatus Gottesmaniibacteriota</taxon>
    </lineage>
</organism>
<evidence type="ECO:0000313" key="2">
    <source>
        <dbReference type="EMBL" id="OGG27480.1"/>
    </source>
</evidence>
<evidence type="ECO:0000313" key="3">
    <source>
        <dbReference type="Proteomes" id="UP000176609"/>
    </source>
</evidence>
<comment type="caution">
    <text evidence="2">The sequence shown here is derived from an EMBL/GenBank/DDBJ whole genome shotgun (WGS) entry which is preliminary data.</text>
</comment>
<keyword evidence="1" id="KW-1133">Transmembrane helix</keyword>
<feature type="transmembrane region" description="Helical" evidence="1">
    <location>
        <begin position="104"/>
        <end position="123"/>
    </location>
</feature>
<sequence>MIPDITPDLRQNIIVTIYLIFSHNYIAFMYLIGLLLAIGLAIYRPSRFTIFTFLGFAILLFSYEYDKHIISALREQTTQSLITLQPHYKLQKLIDLVISSALPVFFYVLGWIFIFIAIIYGAIKIGKSEKNHH</sequence>
<dbReference type="AlphaFoldDB" id="A0A1F6AS12"/>
<gene>
    <name evidence="2" type="ORF">A2960_04255</name>
</gene>
<dbReference type="Proteomes" id="UP000176609">
    <property type="component" value="Unassembled WGS sequence"/>
</dbReference>
<name>A0A1F6AS12_9BACT</name>
<keyword evidence="1" id="KW-0472">Membrane</keyword>
<protein>
    <submittedName>
        <fullName evidence="2">Uncharacterized protein</fullName>
    </submittedName>
</protein>
<reference evidence="2 3" key="1">
    <citation type="journal article" date="2016" name="Nat. Commun.">
        <title>Thousands of microbial genomes shed light on interconnected biogeochemical processes in an aquifer system.</title>
        <authorList>
            <person name="Anantharaman K."/>
            <person name="Brown C.T."/>
            <person name="Hug L.A."/>
            <person name="Sharon I."/>
            <person name="Castelle C.J."/>
            <person name="Probst A.J."/>
            <person name="Thomas B.C."/>
            <person name="Singh A."/>
            <person name="Wilkins M.J."/>
            <person name="Karaoz U."/>
            <person name="Brodie E.L."/>
            <person name="Williams K.H."/>
            <person name="Hubbard S.S."/>
            <person name="Banfield J.F."/>
        </authorList>
    </citation>
    <scope>NUCLEOTIDE SEQUENCE [LARGE SCALE GENOMIC DNA]</scope>
</reference>
<dbReference type="EMBL" id="MFJR01000001">
    <property type="protein sequence ID" value="OGG27480.1"/>
    <property type="molecule type" value="Genomic_DNA"/>
</dbReference>
<accession>A0A1F6AS12</accession>
<keyword evidence="1" id="KW-0812">Transmembrane</keyword>
<evidence type="ECO:0000256" key="1">
    <source>
        <dbReference type="SAM" id="Phobius"/>
    </source>
</evidence>
<feature type="transmembrane region" description="Helical" evidence="1">
    <location>
        <begin position="48"/>
        <end position="65"/>
    </location>
</feature>
<proteinExistence type="predicted"/>
<feature type="transmembrane region" description="Helical" evidence="1">
    <location>
        <begin position="25"/>
        <end position="43"/>
    </location>
</feature>